<feature type="region of interest" description="Disordered" evidence="1">
    <location>
        <begin position="10"/>
        <end position="30"/>
    </location>
</feature>
<evidence type="ECO:0000313" key="3">
    <source>
        <dbReference type="Proteomes" id="UP001458880"/>
    </source>
</evidence>
<sequence>MKTLRIRIKEKETWEEGDNNKTKTTATPTPEQAMEISRGPEIKGVLTAKTEENRINWGSTATIPRGDPLLNCILVEELIGKIEKKIVIKTLKEVLNITLSVQKISNTLINWYVCVEPSCADQRHVRLDIDTSVVQVKHRYSKEIN</sequence>
<keyword evidence="3" id="KW-1185">Reference proteome</keyword>
<evidence type="ECO:0000256" key="1">
    <source>
        <dbReference type="SAM" id="MobiDB-lite"/>
    </source>
</evidence>
<proteinExistence type="predicted"/>
<feature type="compositionally biased region" description="Basic and acidic residues" evidence="1">
    <location>
        <begin position="10"/>
        <end position="21"/>
    </location>
</feature>
<name>A0AAW1JWQ4_POPJA</name>
<dbReference type="Proteomes" id="UP001458880">
    <property type="component" value="Unassembled WGS sequence"/>
</dbReference>
<organism evidence="2 3">
    <name type="scientific">Popillia japonica</name>
    <name type="common">Japanese beetle</name>
    <dbReference type="NCBI Taxonomy" id="7064"/>
    <lineage>
        <taxon>Eukaryota</taxon>
        <taxon>Metazoa</taxon>
        <taxon>Ecdysozoa</taxon>
        <taxon>Arthropoda</taxon>
        <taxon>Hexapoda</taxon>
        <taxon>Insecta</taxon>
        <taxon>Pterygota</taxon>
        <taxon>Neoptera</taxon>
        <taxon>Endopterygota</taxon>
        <taxon>Coleoptera</taxon>
        <taxon>Polyphaga</taxon>
        <taxon>Scarabaeiformia</taxon>
        <taxon>Scarabaeidae</taxon>
        <taxon>Rutelinae</taxon>
        <taxon>Popillia</taxon>
    </lineage>
</organism>
<reference evidence="2 3" key="1">
    <citation type="journal article" date="2024" name="BMC Genomics">
        <title>De novo assembly and annotation of Popillia japonica's genome with initial clues to its potential as an invasive pest.</title>
        <authorList>
            <person name="Cucini C."/>
            <person name="Boschi S."/>
            <person name="Funari R."/>
            <person name="Cardaioli E."/>
            <person name="Iannotti N."/>
            <person name="Marturano G."/>
            <person name="Paoli F."/>
            <person name="Bruttini M."/>
            <person name="Carapelli A."/>
            <person name="Frati F."/>
            <person name="Nardi F."/>
        </authorList>
    </citation>
    <scope>NUCLEOTIDE SEQUENCE [LARGE SCALE GENOMIC DNA]</scope>
    <source>
        <strain evidence="2">DMR45628</strain>
    </source>
</reference>
<gene>
    <name evidence="2" type="ORF">QE152_g26751</name>
</gene>
<dbReference type="AlphaFoldDB" id="A0AAW1JWQ4"/>
<protein>
    <submittedName>
        <fullName evidence="2">Uncharacterized protein</fullName>
    </submittedName>
</protein>
<evidence type="ECO:0000313" key="2">
    <source>
        <dbReference type="EMBL" id="KAK9709229.1"/>
    </source>
</evidence>
<comment type="caution">
    <text evidence="2">The sequence shown here is derived from an EMBL/GenBank/DDBJ whole genome shotgun (WGS) entry which is preliminary data.</text>
</comment>
<accession>A0AAW1JWQ4</accession>
<dbReference type="EMBL" id="JASPKY010000314">
    <property type="protein sequence ID" value="KAK9709229.1"/>
    <property type="molecule type" value="Genomic_DNA"/>
</dbReference>